<dbReference type="PANTHER" id="PTHR30469">
    <property type="entry name" value="MULTIDRUG RESISTANCE PROTEIN MDTA"/>
    <property type="match status" value="1"/>
</dbReference>
<keyword evidence="2" id="KW-0813">Transport</keyword>
<proteinExistence type="inferred from homology"/>
<dbReference type="PANTHER" id="PTHR30469:SF16">
    <property type="entry name" value="HAE1 FAMILY EFFLUX PUMP MFP COMPONENT"/>
    <property type="match status" value="1"/>
</dbReference>
<keyword evidence="7" id="KW-0812">Transmembrane</keyword>
<dbReference type="Proteomes" id="UP000276260">
    <property type="component" value="Unassembled WGS sequence"/>
</dbReference>
<evidence type="ECO:0000313" key="11">
    <source>
        <dbReference type="EMBL" id="RRJ19782.1"/>
    </source>
</evidence>
<dbReference type="SUPFAM" id="SSF111369">
    <property type="entry name" value="HlyD-like secretion proteins"/>
    <property type="match status" value="1"/>
</dbReference>
<keyword evidence="7" id="KW-1133">Transmembrane helix</keyword>
<dbReference type="GO" id="GO:0015562">
    <property type="term" value="F:efflux transmembrane transporter activity"/>
    <property type="evidence" value="ECO:0007669"/>
    <property type="project" value="TreeGrafter"/>
</dbReference>
<dbReference type="Pfam" id="PF25989">
    <property type="entry name" value="YknX_C"/>
    <property type="match status" value="1"/>
</dbReference>
<dbReference type="AlphaFoldDB" id="A0A3P3QEZ7"/>
<feature type="domain" description="Multidrug resistance protein MdtA-like barrel-sandwich hybrid" evidence="8">
    <location>
        <begin position="68"/>
        <end position="189"/>
    </location>
</feature>
<dbReference type="FunFam" id="2.40.30.170:FF:000010">
    <property type="entry name" value="Efflux RND transporter periplasmic adaptor subunit"/>
    <property type="match status" value="1"/>
</dbReference>
<sequence>MTQKNSKLIWVLFSGLAVFVIYLFFQNQSPEQEQRASGSATLVTTQLVTHSALVRQVSSLGTALANESVQIVSNTNDYLIELHINEGKTIEKGQLIAQLNDVEERARVAELSASLVDQKRQLERVKNLAKTQATAQSLLDEQQTRVNTTQAQLDAVKARLNEMTIRAPFTGVLGLRQVSEGAYLTAGTVLTTLDDLSKIRLEFSVAEYYLAQLQPGMTVHASNVAYPGSIFTGQIKAIDTRLDPVTRSVKVHALISNDEMKLRPGMLLNVSVTLAEVQALQVSEKALVPLQNKQYVFVVNQDNTVTQTEVQIGQRMPGLVEVVSGLKAGDQIVIEGTTKIRSGAVVVPTVSKAGL</sequence>
<evidence type="ECO:0000256" key="3">
    <source>
        <dbReference type="ARBA" id="ARBA00022833"/>
    </source>
</evidence>
<name>A0A3P3QEZ7_9GAMM</name>
<keyword evidence="7" id="KW-0472">Membrane</keyword>
<dbReference type="FunFam" id="2.40.420.20:FF:000006">
    <property type="entry name" value="RND family efflux transporter MFP subunit"/>
    <property type="match status" value="1"/>
</dbReference>
<dbReference type="Gene3D" id="2.40.30.170">
    <property type="match status" value="1"/>
</dbReference>
<keyword evidence="6" id="KW-0175">Coiled coil</keyword>
<dbReference type="Gene3D" id="1.10.287.470">
    <property type="entry name" value="Helix hairpin bin"/>
    <property type="match status" value="1"/>
</dbReference>
<dbReference type="InterPro" id="IPR058637">
    <property type="entry name" value="YknX-like_C"/>
</dbReference>
<dbReference type="NCBIfam" id="TIGR01730">
    <property type="entry name" value="RND_mfp"/>
    <property type="match status" value="1"/>
</dbReference>
<accession>A0A3P3QEZ7</accession>
<evidence type="ECO:0000256" key="6">
    <source>
        <dbReference type="SAM" id="Coils"/>
    </source>
</evidence>
<protein>
    <submittedName>
        <fullName evidence="11">Efflux RND transporter periplasmic adaptor subunit</fullName>
    </submittedName>
</protein>
<dbReference type="GO" id="GO:1990281">
    <property type="term" value="C:efflux pump complex"/>
    <property type="evidence" value="ECO:0007669"/>
    <property type="project" value="TreeGrafter"/>
</dbReference>
<evidence type="ECO:0000259" key="8">
    <source>
        <dbReference type="Pfam" id="PF25917"/>
    </source>
</evidence>
<evidence type="ECO:0000256" key="4">
    <source>
        <dbReference type="ARBA" id="ARBA00043263"/>
    </source>
</evidence>
<keyword evidence="12" id="KW-1185">Reference proteome</keyword>
<evidence type="ECO:0000259" key="10">
    <source>
        <dbReference type="Pfam" id="PF25989"/>
    </source>
</evidence>
<comment type="caution">
    <text evidence="11">The sequence shown here is derived from an EMBL/GenBank/DDBJ whole genome shotgun (WGS) entry which is preliminary data.</text>
</comment>
<evidence type="ECO:0000313" key="12">
    <source>
        <dbReference type="Proteomes" id="UP000276260"/>
    </source>
</evidence>
<dbReference type="Gene3D" id="2.40.50.100">
    <property type="match status" value="1"/>
</dbReference>
<keyword evidence="4" id="KW-0105">Cadmium resistance</keyword>
<dbReference type="Pfam" id="PF25954">
    <property type="entry name" value="Beta-barrel_RND_2"/>
    <property type="match status" value="1"/>
</dbReference>
<evidence type="ECO:0000256" key="7">
    <source>
        <dbReference type="SAM" id="Phobius"/>
    </source>
</evidence>
<dbReference type="GO" id="GO:0046686">
    <property type="term" value="P:response to cadmium ion"/>
    <property type="evidence" value="ECO:0007669"/>
    <property type="project" value="UniProtKB-KW"/>
</dbReference>
<dbReference type="InterPro" id="IPR006143">
    <property type="entry name" value="RND_pump_MFP"/>
</dbReference>
<dbReference type="InterPro" id="IPR058625">
    <property type="entry name" value="MdtA-like_BSH"/>
</dbReference>
<organism evidence="11 12">
    <name type="scientific">Rheinheimera mesophila</name>
    <dbReference type="NCBI Taxonomy" id="1547515"/>
    <lineage>
        <taxon>Bacteria</taxon>
        <taxon>Pseudomonadati</taxon>
        <taxon>Pseudomonadota</taxon>
        <taxon>Gammaproteobacteria</taxon>
        <taxon>Chromatiales</taxon>
        <taxon>Chromatiaceae</taxon>
        <taxon>Rheinheimera</taxon>
    </lineage>
</organism>
<dbReference type="EMBL" id="RRCF01000004">
    <property type="protein sequence ID" value="RRJ19782.1"/>
    <property type="molecule type" value="Genomic_DNA"/>
</dbReference>
<evidence type="ECO:0000256" key="2">
    <source>
        <dbReference type="ARBA" id="ARBA00022448"/>
    </source>
</evidence>
<dbReference type="RefSeq" id="WP_046520748.1">
    <property type="nucleotide sequence ID" value="NZ_LAVS01000086.1"/>
</dbReference>
<keyword evidence="3" id="KW-0862">Zinc</keyword>
<comment type="function">
    <text evidence="5">CzcA and CzcB together would act in zinc efflux nearly as effectively as the complete czc efflux system (CzcABC). The CzcB protein is thought to funnel zinc cations to the CzcA transport protein.</text>
</comment>
<dbReference type="Pfam" id="PF25917">
    <property type="entry name" value="BSH_RND"/>
    <property type="match status" value="1"/>
</dbReference>
<evidence type="ECO:0000259" key="9">
    <source>
        <dbReference type="Pfam" id="PF25954"/>
    </source>
</evidence>
<reference evidence="11 12" key="1">
    <citation type="submission" date="2018-11" db="EMBL/GenBank/DDBJ databases">
        <title>Draft genome analysis of Rheinheimera mesophila isolated from an industrial waste site.</title>
        <authorList>
            <person name="Yu Q."/>
            <person name="Qi Y."/>
            <person name="Zhang H."/>
            <person name="Lu Y."/>
            <person name="Pu J."/>
        </authorList>
    </citation>
    <scope>NUCLEOTIDE SEQUENCE [LARGE SCALE GENOMIC DNA]</scope>
    <source>
        <strain evidence="11 12">IITR13</strain>
    </source>
</reference>
<feature type="domain" description="YknX-like C-terminal permuted SH3-like" evidence="10">
    <location>
        <begin position="280"/>
        <end position="346"/>
    </location>
</feature>
<evidence type="ECO:0000256" key="1">
    <source>
        <dbReference type="ARBA" id="ARBA00009477"/>
    </source>
</evidence>
<feature type="transmembrane region" description="Helical" evidence="7">
    <location>
        <begin position="7"/>
        <end position="25"/>
    </location>
</feature>
<dbReference type="OrthoDB" id="9806939at2"/>
<feature type="coiled-coil region" evidence="6">
    <location>
        <begin position="108"/>
        <end position="166"/>
    </location>
</feature>
<comment type="similarity">
    <text evidence="1">Belongs to the membrane fusion protein (MFP) (TC 8.A.1) family.</text>
</comment>
<feature type="domain" description="CusB-like beta-barrel" evidence="9">
    <location>
        <begin position="201"/>
        <end position="273"/>
    </location>
</feature>
<evidence type="ECO:0000256" key="5">
    <source>
        <dbReference type="ARBA" id="ARBA00058766"/>
    </source>
</evidence>
<dbReference type="InterPro" id="IPR058792">
    <property type="entry name" value="Beta-barrel_RND_2"/>
</dbReference>
<gene>
    <name evidence="11" type="ORF">EIK76_15240</name>
</gene>
<dbReference type="Gene3D" id="2.40.420.20">
    <property type="match status" value="1"/>
</dbReference>